<dbReference type="OrthoDB" id="440325at2759"/>
<evidence type="ECO:0000256" key="2">
    <source>
        <dbReference type="ARBA" id="ARBA00023002"/>
    </source>
</evidence>
<feature type="domain" description="Aldehyde dehydrogenase" evidence="3">
    <location>
        <begin position="31"/>
        <end position="149"/>
    </location>
</feature>
<dbReference type="Gene3D" id="3.40.605.10">
    <property type="entry name" value="Aldehyde Dehydrogenase, Chain A, domain 1"/>
    <property type="match status" value="1"/>
</dbReference>
<dbReference type="PANTHER" id="PTHR43570:SF16">
    <property type="entry name" value="ALDEHYDE DEHYDROGENASE TYPE III, ISOFORM Q"/>
    <property type="match status" value="1"/>
</dbReference>
<keyword evidence="5" id="KW-1185">Reference proteome</keyword>
<keyword evidence="2" id="KW-0560">Oxidoreductase</keyword>
<dbReference type="PANTHER" id="PTHR43570">
    <property type="entry name" value="ALDEHYDE DEHYDROGENASE"/>
    <property type="match status" value="1"/>
</dbReference>
<accession>A0A813DDX6</accession>
<comment type="caution">
    <text evidence="4">The sequence shown here is derived from an EMBL/GenBank/DDBJ whole genome shotgun (WGS) entry which is preliminary data.</text>
</comment>
<gene>
    <name evidence="4" type="ORF">PGLA1383_LOCUS3085</name>
</gene>
<sequence length="174" mass="18563">MINTAHAKRVKALMAGFDLSVARLSLVEVAEDCVPLTLLINPPHDSPVMMQQEIFGPLLPIIRVSSAEEAAAFVQGRPTPLVACCYSPTPHVWSVFRNEPSSGSLAVNCGQQRMQSNLKVGFGGVGESGYGYSIWGKAAFDDYSHKKAIFKGKNFAGCEWGACPPPPKGAGKGK</sequence>
<dbReference type="GO" id="GO:0005737">
    <property type="term" value="C:cytoplasm"/>
    <property type="evidence" value="ECO:0007669"/>
    <property type="project" value="TreeGrafter"/>
</dbReference>
<organism evidence="4 5">
    <name type="scientific">Polarella glacialis</name>
    <name type="common">Dinoflagellate</name>
    <dbReference type="NCBI Taxonomy" id="89957"/>
    <lineage>
        <taxon>Eukaryota</taxon>
        <taxon>Sar</taxon>
        <taxon>Alveolata</taxon>
        <taxon>Dinophyceae</taxon>
        <taxon>Suessiales</taxon>
        <taxon>Suessiaceae</taxon>
        <taxon>Polarella</taxon>
    </lineage>
</organism>
<evidence type="ECO:0000259" key="3">
    <source>
        <dbReference type="Pfam" id="PF00171"/>
    </source>
</evidence>
<protein>
    <recommendedName>
        <fullName evidence="3">Aldehyde dehydrogenase domain-containing protein</fullName>
    </recommendedName>
</protein>
<dbReference type="InterPro" id="IPR012394">
    <property type="entry name" value="Aldehyde_DH_NAD(P)"/>
</dbReference>
<dbReference type="EMBL" id="CAJNNV010001028">
    <property type="protein sequence ID" value="CAE8584143.1"/>
    <property type="molecule type" value="Genomic_DNA"/>
</dbReference>
<dbReference type="InterPro" id="IPR016161">
    <property type="entry name" value="Ald_DH/histidinol_DH"/>
</dbReference>
<name>A0A813DDX6_POLGL</name>
<dbReference type="AlphaFoldDB" id="A0A813DDX6"/>
<dbReference type="InterPro" id="IPR015590">
    <property type="entry name" value="Aldehyde_DH_dom"/>
</dbReference>
<evidence type="ECO:0000256" key="1">
    <source>
        <dbReference type="ARBA" id="ARBA00009986"/>
    </source>
</evidence>
<dbReference type="InterPro" id="IPR016162">
    <property type="entry name" value="Ald_DH_N"/>
</dbReference>
<dbReference type="Gene3D" id="3.40.309.10">
    <property type="entry name" value="Aldehyde Dehydrogenase, Chain A, domain 2"/>
    <property type="match status" value="1"/>
</dbReference>
<evidence type="ECO:0000313" key="4">
    <source>
        <dbReference type="EMBL" id="CAE8584143.1"/>
    </source>
</evidence>
<dbReference type="GO" id="GO:0004029">
    <property type="term" value="F:aldehyde dehydrogenase (NAD+) activity"/>
    <property type="evidence" value="ECO:0007669"/>
    <property type="project" value="TreeGrafter"/>
</dbReference>
<dbReference type="Pfam" id="PF00171">
    <property type="entry name" value="Aldedh"/>
    <property type="match status" value="1"/>
</dbReference>
<dbReference type="GO" id="GO:0006081">
    <property type="term" value="P:aldehyde metabolic process"/>
    <property type="evidence" value="ECO:0007669"/>
    <property type="project" value="InterPro"/>
</dbReference>
<dbReference type="Proteomes" id="UP000654075">
    <property type="component" value="Unassembled WGS sequence"/>
</dbReference>
<dbReference type="InterPro" id="IPR016163">
    <property type="entry name" value="Ald_DH_C"/>
</dbReference>
<proteinExistence type="inferred from homology"/>
<reference evidence="4" key="1">
    <citation type="submission" date="2021-02" db="EMBL/GenBank/DDBJ databases">
        <authorList>
            <person name="Dougan E. K."/>
            <person name="Rhodes N."/>
            <person name="Thang M."/>
            <person name="Chan C."/>
        </authorList>
    </citation>
    <scope>NUCLEOTIDE SEQUENCE</scope>
</reference>
<evidence type="ECO:0000313" key="5">
    <source>
        <dbReference type="Proteomes" id="UP000654075"/>
    </source>
</evidence>
<dbReference type="SUPFAM" id="SSF53720">
    <property type="entry name" value="ALDH-like"/>
    <property type="match status" value="1"/>
</dbReference>
<comment type="similarity">
    <text evidence="1">Belongs to the aldehyde dehydrogenase family.</text>
</comment>